<dbReference type="InterPro" id="IPR000648">
    <property type="entry name" value="Oxysterol-bd"/>
</dbReference>
<gene>
    <name evidence="1" type="ORF">CAUJ_LOCUS5742</name>
</gene>
<dbReference type="Pfam" id="PF01237">
    <property type="entry name" value="Oxysterol_BP"/>
    <property type="match status" value="1"/>
</dbReference>
<dbReference type="GO" id="GO:0005829">
    <property type="term" value="C:cytosol"/>
    <property type="evidence" value="ECO:0007669"/>
    <property type="project" value="TreeGrafter"/>
</dbReference>
<dbReference type="PANTHER" id="PTHR10972">
    <property type="entry name" value="OXYSTEROL-BINDING PROTEIN-RELATED"/>
    <property type="match status" value="1"/>
</dbReference>
<reference evidence="1" key="1">
    <citation type="submission" date="2020-10" db="EMBL/GenBank/DDBJ databases">
        <authorList>
            <person name="Kikuchi T."/>
        </authorList>
    </citation>
    <scope>NUCLEOTIDE SEQUENCE</scope>
    <source>
        <strain evidence="1">NKZ352</strain>
    </source>
</reference>
<dbReference type="Proteomes" id="UP000835052">
    <property type="component" value="Unassembled WGS sequence"/>
</dbReference>
<dbReference type="InterPro" id="IPR037239">
    <property type="entry name" value="OSBP_sf"/>
</dbReference>
<proteinExistence type="predicted"/>
<organism evidence="1 2">
    <name type="scientific">Caenorhabditis auriculariae</name>
    <dbReference type="NCBI Taxonomy" id="2777116"/>
    <lineage>
        <taxon>Eukaryota</taxon>
        <taxon>Metazoa</taxon>
        <taxon>Ecdysozoa</taxon>
        <taxon>Nematoda</taxon>
        <taxon>Chromadorea</taxon>
        <taxon>Rhabditida</taxon>
        <taxon>Rhabditina</taxon>
        <taxon>Rhabditomorpha</taxon>
        <taxon>Rhabditoidea</taxon>
        <taxon>Rhabditidae</taxon>
        <taxon>Peloderinae</taxon>
        <taxon>Caenorhabditis</taxon>
    </lineage>
</organism>
<dbReference type="FunFam" id="1.10.287.2720:FF:000001">
    <property type="entry name" value="Oxysterol-binding OBPalpha"/>
    <property type="match status" value="1"/>
</dbReference>
<dbReference type="Gene3D" id="1.10.287.2720">
    <property type="match status" value="1"/>
</dbReference>
<dbReference type="GO" id="GO:0032934">
    <property type="term" value="F:sterol binding"/>
    <property type="evidence" value="ECO:0007669"/>
    <property type="project" value="TreeGrafter"/>
</dbReference>
<name>A0A8S1H3P6_9PELO</name>
<sequence>MIGISDEEEFYDADEELIDLDKCQNKEGSRMAPVSFKEEESFDFGDDHEDFDAIYDNPEEHDVGNVQQEHGSVLMHLISQVSVGMDLTKVTLPTFILERRSLLEMYADFFAHPDLFIEAVELTSPEKRMISVVRYYLNAFYAARKSGVAKKPYNPILGETFRCRYTVPGEEPTGKKNHERSFFLALTRIN</sequence>
<protein>
    <submittedName>
        <fullName evidence="1">Uncharacterized protein</fullName>
    </submittedName>
</protein>
<dbReference type="PANTHER" id="PTHR10972:SF200">
    <property type="entry name" value="OXYSTEROL-BINDING PROTEIN-RELATED PROTEIN 9"/>
    <property type="match status" value="1"/>
</dbReference>
<dbReference type="AlphaFoldDB" id="A0A8S1H3P6"/>
<dbReference type="GO" id="GO:0016020">
    <property type="term" value="C:membrane"/>
    <property type="evidence" value="ECO:0007669"/>
    <property type="project" value="TreeGrafter"/>
</dbReference>
<dbReference type="EMBL" id="CAJGYM010000012">
    <property type="protein sequence ID" value="CAD6189823.1"/>
    <property type="molecule type" value="Genomic_DNA"/>
</dbReference>
<comment type="caution">
    <text evidence="1">The sequence shown here is derived from an EMBL/GenBank/DDBJ whole genome shotgun (WGS) entry which is preliminary data.</text>
</comment>
<evidence type="ECO:0000313" key="2">
    <source>
        <dbReference type="Proteomes" id="UP000835052"/>
    </source>
</evidence>
<dbReference type="GO" id="GO:0005794">
    <property type="term" value="C:Golgi apparatus"/>
    <property type="evidence" value="ECO:0007669"/>
    <property type="project" value="TreeGrafter"/>
</dbReference>
<dbReference type="OrthoDB" id="14833at2759"/>
<accession>A0A8S1H3P6</accession>
<keyword evidence="2" id="KW-1185">Reference proteome</keyword>
<dbReference type="SUPFAM" id="SSF144000">
    <property type="entry name" value="Oxysterol-binding protein-like"/>
    <property type="match status" value="1"/>
</dbReference>
<evidence type="ECO:0000313" key="1">
    <source>
        <dbReference type="EMBL" id="CAD6189823.1"/>
    </source>
</evidence>